<dbReference type="SUPFAM" id="SSF81383">
    <property type="entry name" value="F-box domain"/>
    <property type="match status" value="1"/>
</dbReference>
<protein>
    <submittedName>
        <fullName evidence="2">F-box and FNIP repeat-containing</fullName>
    </submittedName>
</protein>
<dbReference type="InterPro" id="IPR001810">
    <property type="entry name" value="F-box_dom"/>
</dbReference>
<reference evidence="2" key="1">
    <citation type="journal article" date="2017" name="Front. Microbiol.">
        <title>Genome Characterization of the First Mimiviruses of Lineage C Isolated in Brazil.</title>
        <authorList>
            <person name="Assis F.L."/>
            <person name="Franco-Luiz A.P.M."/>
            <person name="Dos Santos R.N."/>
            <person name="Campos F.S."/>
            <person name="Dornas F.P."/>
            <person name="Borato P.V.M."/>
            <person name="Franco A.C."/>
            <person name="Abrahao J.S."/>
            <person name="Colson P."/>
            <person name="Scola B."/>
        </authorList>
    </citation>
    <scope>NUCLEOTIDE SEQUENCE [LARGE SCALE GENOMIC DNA]</scope>
</reference>
<dbReference type="Proteomes" id="UP000279644">
    <property type="component" value="Segment"/>
</dbReference>
<name>A0A2L2DLN1_MIMIV</name>
<organism evidence="2">
    <name type="scientific">Acanthamoeba polyphaga mimivirus</name>
    <name type="common">APMV</name>
    <dbReference type="NCBI Taxonomy" id="212035"/>
    <lineage>
        <taxon>Viruses</taxon>
        <taxon>Varidnaviria</taxon>
        <taxon>Bamfordvirae</taxon>
        <taxon>Nucleocytoviricota</taxon>
        <taxon>Megaviricetes</taxon>
        <taxon>Imitervirales</taxon>
        <taxon>Mimiviridae</taxon>
        <taxon>Megamimivirinae</taxon>
        <taxon>Mimivirus</taxon>
        <taxon>Mimivirus bradfordmassiliense</taxon>
    </lineage>
</organism>
<feature type="domain" description="F-box" evidence="1">
    <location>
        <begin position="6"/>
        <end position="42"/>
    </location>
</feature>
<dbReference type="EMBL" id="MG602508">
    <property type="protein sequence ID" value="AVG47073.1"/>
    <property type="molecule type" value="Genomic_DNA"/>
</dbReference>
<proteinExistence type="predicted"/>
<accession>A0A2L2DLN1</accession>
<organismHost>
    <name type="scientific">Acanthamoeba polyphaga</name>
    <name type="common">Amoeba</name>
    <dbReference type="NCBI Taxonomy" id="5757"/>
</organismHost>
<dbReference type="Pfam" id="PF00646">
    <property type="entry name" value="F-box"/>
    <property type="match status" value="1"/>
</dbReference>
<dbReference type="CDD" id="cd09917">
    <property type="entry name" value="F-box_SF"/>
    <property type="match status" value="1"/>
</dbReference>
<evidence type="ECO:0000313" key="2">
    <source>
        <dbReference type="EMBL" id="AVG47073.1"/>
    </source>
</evidence>
<evidence type="ECO:0000259" key="1">
    <source>
        <dbReference type="Pfam" id="PF00646"/>
    </source>
</evidence>
<sequence length="59" mass="7104">MSPFDILNDDIIMYILEYLNDTDKMKFLSVNSRLYSFINHIWFNGIYDYNLIKGLSYLV</sequence>
<dbReference type="InterPro" id="IPR036047">
    <property type="entry name" value="F-box-like_dom_sf"/>
</dbReference>